<evidence type="ECO:0000313" key="5">
    <source>
        <dbReference type="EMBL" id="TKR65431.1"/>
    </source>
</evidence>
<dbReference type="AlphaFoldDB" id="A0A4U5M8Y3"/>
<proteinExistence type="predicted"/>
<comment type="caution">
    <text evidence="5">The sequence shown here is derived from an EMBL/GenBank/DDBJ whole genome shotgun (WGS) entry which is preliminary data.</text>
</comment>
<keyword evidence="1" id="KW-0378">Hydrolase</keyword>
<evidence type="ECO:0000313" key="6">
    <source>
        <dbReference type="Proteomes" id="UP000298663"/>
    </source>
</evidence>
<dbReference type="Gene3D" id="2.60.120.260">
    <property type="entry name" value="Galactose-binding domain-like"/>
    <property type="match status" value="1"/>
</dbReference>
<dbReference type="InterPro" id="IPR050887">
    <property type="entry name" value="Beta-mannosidase_GH2"/>
</dbReference>
<dbReference type="PANTHER" id="PTHR43730">
    <property type="entry name" value="BETA-MANNOSIDASE"/>
    <property type="match status" value="1"/>
</dbReference>
<feature type="chain" id="PRO_5020800574" description="Beta-mannosidase-like galactose-binding domain-containing protein" evidence="3">
    <location>
        <begin position="17"/>
        <end position="169"/>
    </location>
</feature>
<evidence type="ECO:0000256" key="1">
    <source>
        <dbReference type="ARBA" id="ARBA00022801"/>
    </source>
</evidence>
<keyword evidence="6" id="KW-1185">Reference proteome</keyword>
<accession>A0A4U5M8Y3</accession>
<name>A0A4U5M8Y3_STECR</name>
<dbReference type="GO" id="GO:0006516">
    <property type="term" value="P:glycoprotein catabolic process"/>
    <property type="evidence" value="ECO:0007669"/>
    <property type="project" value="TreeGrafter"/>
</dbReference>
<evidence type="ECO:0000256" key="2">
    <source>
        <dbReference type="ARBA" id="ARBA00023295"/>
    </source>
</evidence>
<dbReference type="STRING" id="34508.A0A4U5M8Y3"/>
<keyword evidence="3" id="KW-0732">Signal</keyword>
<sequence>MKISLLLFLLFPYVLSKTIRVDLNGSNQWMFRSGNGNSSGMATVPGDIYADLQAAGILDVDPLSGQNGVKLKWIGRTNWVYERKFNVDQAMFSKNVVLLVIRGLDTVCNVYINDEFVLANENQFHEHVINVRRYLQLGNNKLVVDFTAPVGYAYQKARTYEVSLEKNQT</sequence>
<dbReference type="EMBL" id="AZBU02000009">
    <property type="protein sequence ID" value="TKR65431.1"/>
    <property type="molecule type" value="Genomic_DNA"/>
</dbReference>
<evidence type="ECO:0000256" key="3">
    <source>
        <dbReference type="SAM" id="SignalP"/>
    </source>
</evidence>
<dbReference type="InterPro" id="IPR008979">
    <property type="entry name" value="Galactose-bd-like_sf"/>
</dbReference>
<feature type="signal peptide" evidence="3">
    <location>
        <begin position="1"/>
        <end position="16"/>
    </location>
</feature>
<dbReference type="OrthoDB" id="2866996at2759"/>
<dbReference type="Proteomes" id="UP000298663">
    <property type="component" value="Unassembled WGS sequence"/>
</dbReference>
<keyword evidence="2" id="KW-0326">Glycosidase</keyword>
<evidence type="ECO:0000259" key="4">
    <source>
        <dbReference type="Pfam" id="PF22666"/>
    </source>
</evidence>
<reference evidence="5 6" key="2">
    <citation type="journal article" date="2019" name="G3 (Bethesda)">
        <title>Hybrid Assembly of the Genome of the Entomopathogenic Nematode Steinernema carpocapsae Identifies the X-Chromosome.</title>
        <authorList>
            <person name="Serra L."/>
            <person name="Macchietto M."/>
            <person name="Macias-Munoz A."/>
            <person name="McGill C.J."/>
            <person name="Rodriguez I.M."/>
            <person name="Rodriguez B."/>
            <person name="Murad R."/>
            <person name="Mortazavi A."/>
        </authorList>
    </citation>
    <scope>NUCLEOTIDE SEQUENCE [LARGE SCALE GENOMIC DNA]</scope>
    <source>
        <strain evidence="5 6">ALL</strain>
    </source>
</reference>
<dbReference type="GO" id="GO:0004567">
    <property type="term" value="F:beta-mannosidase activity"/>
    <property type="evidence" value="ECO:0007669"/>
    <property type="project" value="TreeGrafter"/>
</dbReference>
<dbReference type="PANTHER" id="PTHR43730:SF1">
    <property type="entry name" value="BETA-MANNOSIDASE"/>
    <property type="match status" value="1"/>
</dbReference>
<reference evidence="5 6" key="1">
    <citation type="journal article" date="2015" name="Genome Biol.">
        <title>Comparative genomics of Steinernema reveals deeply conserved gene regulatory networks.</title>
        <authorList>
            <person name="Dillman A.R."/>
            <person name="Macchietto M."/>
            <person name="Porter C.F."/>
            <person name="Rogers A."/>
            <person name="Williams B."/>
            <person name="Antoshechkin I."/>
            <person name="Lee M.M."/>
            <person name="Goodwin Z."/>
            <person name="Lu X."/>
            <person name="Lewis E.E."/>
            <person name="Goodrich-Blair H."/>
            <person name="Stock S.P."/>
            <person name="Adams B.J."/>
            <person name="Sternberg P.W."/>
            <person name="Mortazavi A."/>
        </authorList>
    </citation>
    <scope>NUCLEOTIDE SEQUENCE [LARGE SCALE GENOMIC DNA]</scope>
    <source>
        <strain evidence="5 6">ALL</strain>
    </source>
</reference>
<dbReference type="SUPFAM" id="SSF49785">
    <property type="entry name" value="Galactose-binding domain-like"/>
    <property type="match status" value="1"/>
</dbReference>
<feature type="domain" description="Beta-mannosidase-like galactose-binding" evidence="4">
    <location>
        <begin position="29"/>
        <end position="161"/>
    </location>
</feature>
<protein>
    <recommendedName>
        <fullName evidence="4">Beta-mannosidase-like galactose-binding domain-containing protein</fullName>
    </recommendedName>
</protein>
<dbReference type="Pfam" id="PF22666">
    <property type="entry name" value="Glyco_hydro_2_N2"/>
    <property type="match status" value="1"/>
</dbReference>
<gene>
    <name evidence="5" type="ORF">L596_025836</name>
</gene>
<organism evidence="5 6">
    <name type="scientific">Steinernema carpocapsae</name>
    <name type="common">Entomopathogenic nematode</name>
    <dbReference type="NCBI Taxonomy" id="34508"/>
    <lineage>
        <taxon>Eukaryota</taxon>
        <taxon>Metazoa</taxon>
        <taxon>Ecdysozoa</taxon>
        <taxon>Nematoda</taxon>
        <taxon>Chromadorea</taxon>
        <taxon>Rhabditida</taxon>
        <taxon>Tylenchina</taxon>
        <taxon>Panagrolaimomorpha</taxon>
        <taxon>Strongyloidoidea</taxon>
        <taxon>Steinernematidae</taxon>
        <taxon>Steinernema</taxon>
    </lineage>
</organism>
<dbReference type="InterPro" id="IPR054593">
    <property type="entry name" value="Beta-mannosidase-like_N2"/>
</dbReference>